<sequence length="150" mass="16774">MERVMAQGTFDILHPGHLHYLRESASLGDELYVVIARDSRQTAKKDLFMDEESRRTVVDALEIVDAAVLGAEGSIFDSVDRIVPDIITIGHDQDYEPPTLEATLREHGYSGVDVVQIGPYDDGGVQSSSDVKDRIARRRGVEVFEYTHEK</sequence>
<organism evidence="6 7">
    <name type="scientific">Halorubrum trueperi</name>
    <dbReference type="NCBI Taxonomy" id="2004704"/>
    <lineage>
        <taxon>Archaea</taxon>
        <taxon>Methanobacteriati</taxon>
        <taxon>Methanobacteriota</taxon>
        <taxon>Stenosarchaea group</taxon>
        <taxon>Halobacteria</taxon>
        <taxon>Halobacteriales</taxon>
        <taxon>Haloferacaceae</taxon>
        <taxon>Halorubrum</taxon>
    </lineage>
</organism>
<accession>A0ABD5UKP0</accession>
<evidence type="ECO:0000259" key="5">
    <source>
        <dbReference type="Pfam" id="PF01467"/>
    </source>
</evidence>
<evidence type="ECO:0000256" key="1">
    <source>
        <dbReference type="ARBA" id="ARBA00022679"/>
    </source>
</evidence>
<reference evidence="6 7" key="1">
    <citation type="journal article" date="2019" name="Int. J. Syst. Evol. Microbiol.">
        <title>The Global Catalogue of Microorganisms (GCM) 10K type strain sequencing project: providing services to taxonomists for standard genome sequencing and annotation.</title>
        <authorList>
            <consortium name="The Broad Institute Genomics Platform"/>
            <consortium name="The Broad Institute Genome Sequencing Center for Infectious Disease"/>
            <person name="Wu L."/>
            <person name="Ma J."/>
        </authorList>
    </citation>
    <scope>NUCLEOTIDE SEQUENCE [LARGE SCALE GENOMIC DNA]</scope>
    <source>
        <strain evidence="6 7">Y73</strain>
    </source>
</reference>
<dbReference type="InterPro" id="IPR050385">
    <property type="entry name" value="Archaeal_FAD_synthase"/>
</dbReference>
<dbReference type="EMBL" id="JBHSXI010000002">
    <property type="protein sequence ID" value="MFC6888424.1"/>
    <property type="molecule type" value="Genomic_DNA"/>
</dbReference>
<keyword evidence="2 6" id="KW-0548">Nucleotidyltransferase</keyword>
<feature type="domain" description="Cytidyltransferase-like" evidence="5">
    <location>
        <begin position="6"/>
        <end position="112"/>
    </location>
</feature>
<dbReference type="SUPFAM" id="SSF52374">
    <property type="entry name" value="Nucleotidylyl transferase"/>
    <property type="match status" value="1"/>
</dbReference>
<dbReference type="NCBIfam" id="TIGR00125">
    <property type="entry name" value="cyt_tran_rel"/>
    <property type="match status" value="1"/>
</dbReference>
<dbReference type="PANTHER" id="PTHR43793">
    <property type="entry name" value="FAD SYNTHASE"/>
    <property type="match status" value="1"/>
</dbReference>
<dbReference type="RefSeq" id="WP_379765350.1">
    <property type="nucleotide sequence ID" value="NZ_JBHSXI010000002.1"/>
</dbReference>
<dbReference type="GO" id="GO:0005524">
    <property type="term" value="F:ATP binding"/>
    <property type="evidence" value="ECO:0007669"/>
    <property type="project" value="UniProtKB-KW"/>
</dbReference>
<dbReference type="Proteomes" id="UP001596333">
    <property type="component" value="Unassembled WGS sequence"/>
</dbReference>
<keyword evidence="7" id="KW-1185">Reference proteome</keyword>
<proteinExistence type="predicted"/>
<evidence type="ECO:0000256" key="4">
    <source>
        <dbReference type="ARBA" id="ARBA00022840"/>
    </source>
</evidence>
<name>A0ABD5UKP0_9EURY</name>
<evidence type="ECO:0000256" key="2">
    <source>
        <dbReference type="ARBA" id="ARBA00022695"/>
    </source>
</evidence>
<dbReference type="InterPro" id="IPR014729">
    <property type="entry name" value="Rossmann-like_a/b/a_fold"/>
</dbReference>
<comment type="caution">
    <text evidence="6">The sequence shown here is derived from an EMBL/GenBank/DDBJ whole genome shotgun (WGS) entry which is preliminary data.</text>
</comment>
<dbReference type="Gene3D" id="3.40.50.620">
    <property type="entry name" value="HUPs"/>
    <property type="match status" value="1"/>
</dbReference>
<dbReference type="AlphaFoldDB" id="A0ABD5UKP0"/>
<protein>
    <submittedName>
        <fullName evidence="6">Adenylyltransferase/cytidyltransferase family protein</fullName>
    </submittedName>
</protein>
<gene>
    <name evidence="6" type="ORF">ACFQEY_05105</name>
</gene>
<evidence type="ECO:0000313" key="7">
    <source>
        <dbReference type="Proteomes" id="UP001596333"/>
    </source>
</evidence>
<dbReference type="PANTHER" id="PTHR43793:SF1">
    <property type="entry name" value="FAD SYNTHASE"/>
    <property type="match status" value="1"/>
</dbReference>
<evidence type="ECO:0000313" key="6">
    <source>
        <dbReference type="EMBL" id="MFC6888424.1"/>
    </source>
</evidence>
<keyword evidence="4" id="KW-0067">ATP-binding</keyword>
<dbReference type="GO" id="GO:0016779">
    <property type="term" value="F:nucleotidyltransferase activity"/>
    <property type="evidence" value="ECO:0007669"/>
    <property type="project" value="UniProtKB-KW"/>
</dbReference>
<evidence type="ECO:0000256" key="3">
    <source>
        <dbReference type="ARBA" id="ARBA00022741"/>
    </source>
</evidence>
<keyword evidence="1" id="KW-0808">Transferase</keyword>
<dbReference type="InterPro" id="IPR004821">
    <property type="entry name" value="Cyt_trans-like"/>
</dbReference>
<dbReference type="Pfam" id="PF01467">
    <property type="entry name" value="CTP_transf_like"/>
    <property type="match status" value="1"/>
</dbReference>
<keyword evidence="3" id="KW-0547">Nucleotide-binding</keyword>